<dbReference type="OrthoDB" id="2947350at2759"/>
<dbReference type="EMBL" id="MU152189">
    <property type="protein sequence ID" value="KAF9440902.1"/>
    <property type="molecule type" value="Genomic_DNA"/>
</dbReference>
<organism evidence="1 2">
    <name type="scientific">Macrolepiota fuliginosa MF-IS2</name>
    <dbReference type="NCBI Taxonomy" id="1400762"/>
    <lineage>
        <taxon>Eukaryota</taxon>
        <taxon>Fungi</taxon>
        <taxon>Dikarya</taxon>
        <taxon>Basidiomycota</taxon>
        <taxon>Agaricomycotina</taxon>
        <taxon>Agaricomycetes</taxon>
        <taxon>Agaricomycetidae</taxon>
        <taxon>Agaricales</taxon>
        <taxon>Agaricineae</taxon>
        <taxon>Agaricaceae</taxon>
        <taxon>Macrolepiota</taxon>
    </lineage>
</organism>
<comment type="caution">
    <text evidence="1">The sequence shown here is derived from an EMBL/GenBank/DDBJ whole genome shotgun (WGS) entry which is preliminary data.</text>
</comment>
<proteinExistence type="predicted"/>
<dbReference type="AlphaFoldDB" id="A0A9P6BVL6"/>
<accession>A0A9P6BVL6</accession>
<evidence type="ECO:0000313" key="1">
    <source>
        <dbReference type="EMBL" id="KAF9440902.1"/>
    </source>
</evidence>
<feature type="non-terminal residue" evidence="1">
    <location>
        <position position="1"/>
    </location>
</feature>
<sequence>NGIPIEWIDHVYHFGIWWLNHTYKGDQMHQSLYNDLDDCWLHYLAMNGEPPVILEWDSWHEPTNEDLAHFYYFDNKQSQQDTTPHQSHHSWLCMGVSPSFHLLNLQQYPPNVDSIIHSDCLLVPTTTNNKPHPPSPTLNFNVPMDEANASDAHEPEENNAGWKCPTWRPMSQCQPSPDMIQGTPVLKLRVQPSPV</sequence>
<name>A0A9P6BVL6_9AGAR</name>
<dbReference type="Proteomes" id="UP000807342">
    <property type="component" value="Unassembled WGS sequence"/>
</dbReference>
<protein>
    <submittedName>
        <fullName evidence="1">Uncharacterized protein</fullName>
    </submittedName>
</protein>
<evidence type="ECO:0000313" key="2">
    <source>
        <dbReference type="Proteomes" id="UP000807342"/>
    </source>
</evidence>
<keyword evidence="2" id="KW-1185">Reference proteome</keyword>
<reference evidence="1" key="1">
    <citation type="submission" date="2020-11" db="EMBL/GenBank/DDBJ databases">
        <authorList>
            <consortium name="DOE Joint Genome Institute"/>
            <person name="Ahrendt S."/>
            <person name="Riley R."/>
            <person name="Andreopoulos W."/>
            <person name="Labutti K."/>
            <person name="Pangilinan J."/>
            <person name="Ruiz-Duenas F.J."/>
            <person name="Barrasa J.M."/>
            <person name="Sanchez-Garcia M."/>
            <person name="Camarero S."/>
            <person name="Miyauchi S."/>
            <person name="Serrano A."/>
            <person name="Linde D."/>
            <person name="Babiker R."/>
            <person name="Drula E."/>
            <person name="Ayuso-Fernandez I."/>
            <person name="Pacheco R."/>
            <person name="Padilla G."/>
            <person name="Ferreira P."/>
            <person name="Barriuso J."/>
            <person name="Kellner H."/>
            <person name="Castanera R."/>
            <person name="Alfaro M."/>
            <person name="Ramirez L."/>
            <person name="Pisabarro A.G."/>
            <person name="Kuo A."/>
            <person name="Tritt A."/>
            <person name="Lipzen A."/>
            <person name="He G."/>
            <person name="Yan M."/>
            <person name="Ng V."/>
            <person name="Cullen D."/>
            <person name="Martin F."/>
            <person name="Rosso M.-N."/>
            <person name="Henrissat B."/>
            <person name="Hibbett D."/>
            <person name="Martinez A.T."/>
            <person name="Grigoriev I.V."/>
        </authorList>
    </citation>
    <scope>NUCLEOTIDE SEQUENCE</scope>
    <source>
        <strain evidence="1">MF-IS2</strain>
    </source>
</reference>
<gene>
    <name evidence="1" type="ORF">P691DRAFT_685997</name>
</gene>